<dbReference type="CDD" id="cd07438">
    <property type="entry name" value="PHP_HisPPase_AMP"/>
    <property type="match status" value="1"/>
</dbReference>
<dbReference type="Gene3D" id="1.10.150.650">
    <property type="match status" value="1"/>
</dbReference>
<dbReference type="RefSeq" id="WP_128213372.1">
    <property type="nucleotide sequence ID" value="NZ_CP025746.1"/>
</dbReference>
<accession>A0A410DU25</accession>
<dbReference type="InterPro" id="IPR052018">
    <property type="entry name" value="PHP_domain"/>
</dbReference>
<dbReference type="GO" id="GO:0004534">
    <property type="term" value="F:5'-3' RNA exonuclease activity"/>
    <property type="evidence" value="ECO:0007669"/>
    <property type="project" value="TreeGrafter"/>
</dbReference>
<protein>
    <submittedName>
        <fullName evidence="2">PHP domain-containing protein</fullName>
    </submittedName>
</protein>
<dbReference type="AlphaFoldDB" id="A0A410DU25"/>
<gene>
    <name evidence="2" type="ORF">C1I91_13590</name>
</gene>
<dbReference type="PANTHER" id="PTHR42924">
    <property type="entry name" value="EXONUCLEASE"/>
    <property type="match status" value="1"/>
</dbReference>
<evidence type="ECO:0000259" key="1">
    <source>
        <dbReference type="SMART" id="SM00481"/>
    </source>
</evidence>
<reference evidence="2 3" key="1">
    <citation type="submission" date="2018-01" db="EMBL/GenBank/DDBJ databases">
        <title>Genome Sequencing and Assembly of Anaerobacter polyendosporus strain CT4.</title>
        <authorList>
            <person name="Tachaapaikoon C."/>
            <person name="Sutheeworapong S."/>
            <person name="Jenjaroenpun P."/>
            <person name="Wongsurawat T."/>
            <person name="Nookeaw I."/>
            <person name="Cheawchanlertfa P."/>
            <person name="Kosugi A."/>
            <person name="Cheevadhanarak S."/>
            <person name="Ratanakhanokchai K."/>
        </authorList>
    </citation>
    <scope>NUCLEOTIDE SEQUENCE [LARGE SCALE GENOMIC DNA]</scope>
    <source>
        <strain evidence="2 3">CT4</strain>
    </source>
</reference>
<keyword evidence="3" id="KW-1185">Reference proteome</keyword>
<dbReference type="SUPFAM" id="SSF89550">
    <property type="entry name" value="PHP domain-like"/>
    <property type="match status" value="1"/>
</dbReference>
<proteinExistence type="predicted"/>
<sequence length="285" mass="32762">MKYKVDFHAHTKYSDGASTPEELINVAVREGVKAIALTDHDTIMGLEETSLLAKANNIEFLNGIEISSLYKDGRLVHILGLGIDPSNEEFLEAYNEMRETRDEGVKYILASIKEQGLDINIEDLRKKAHGKYLDRYNIFRYMSENNLGNSSDEIWHKYLDPIPYRDKELIKTEDAIRIIKAAGGLSFVAHYNKRIGFEGLTKEDMEVEFKYLIDLGLDGVERYYPTFLKEDYDFLDYLINKYDLMISGGTDYHGKNRPEVELGSGTDNNLDIPYEVYTNILDKLK</sequence>
<dbReference type="OrthoDB" id="9804333at2"/>
<evidence type="ECO:0000313" key="3">
    <source>
        <dbReference type="Proteomes" id="UP000286268"/>
    </source>
</evidence>
<feature type="domain" description="Polymerase/histidinol phosphatase N-terminal" evidence="1">
    <location>
        <begin position="5"/>
        <end position="70"/>
    </location>
</feature>
<dbReference type="Gene3D" id="3.20.20.140">
    <property type="entry name" value="Metal-dependent hydrolases"/>
    <property type="match status" value="1"/>
</dbReference>
<evidence type="ECO:0000313" key="2">
    <source>
        <dbReference type="EMBL" id="QAA32585.1"/>
    </source>
</evidence>
<dbReference type="Proteomes" id="UP000286268">
    <property type="component" value="Chromosome"/>
</dbReference>
<dbReference type="GO" id="GO:0035312">
    <property type="term" value="F:5'-3' DNA exonuclease activity"/>
    <property type="evidence" value="ECO:0007669"/>
    <property type="project" value="TreeGrafter"/>
</dbReference>
<dbReference type="InterPro" id="IPR004013">
    <property type="entry name" value="PHP_dom"/>
</dbReference>
<dbReference type="Pfam" id="PF02811">
    <property type="entry name" value="PHP"/>
    <property type="match status" value="1"/>
</dbReference>
<dbReference type="SMART" id="SM00481">
    <property type="entry name" value="POLIIIAc"/>
    <property type="match status" value="1"/>
</dbReference>
<dbReference type="InterPro" id="IPR016195">
    <property type="entry name" value="Pol/histidinol_Pase-like"/>
</dbReference>
<organism evidence="2 3">
    <name type="scientific">Clostridium manihotivorum</name>
    <dbReference type="NCBI Taxonomy" id="2320868"/>
    <lineage>
        <taxon>Bacteria</taxon>
        <taxon>Bacillati</taxon>
        <taxon>Bacillota</taxon>
        <taxon>Clostridia</taxon>
        <taxon>Eubacteriales</taxon>
        <taxon>Clostridiaceae</taxon>
        <taxon>Clostridium</taxon>
    </lineage>
</organism>
<dbReference type="PANTHER" id="PTHR42924:SF3">
    <property type="entry name" value="POLYMERASE_HISTIDINOL PHOSPHATASE N-TERMINAL DOMAIN-CONTAINING PROTEIN"/>
    <property type="match status" value="1"/>
</dbReference>
<dbReference type="KEGG" id="cmah:C1I91_13590"/>
<dbReference type="InterPro" id="IPR003141">
    <property type="entry name" value="Pol/His_phosphatase_N"/>
</dbReference>
<dbReference type="EMBL" id="CP025746">
    <property type="protein sequence ID" value="QAA32585.1"/>
    <property type="molecule type" value="Genomic_DNA"/>
</dbReference>
<name>A0A410DU25_9CLOT</name>